<evidence type="ECO:0000313" key="8">
    <source>
        <dbReference type="EMBL" id="AFL94361.1"/>
    </source>
</evidence>
<dbReference type="GO" id="GO:0004540">
    <property type="term" value="F:RNA nuclease activity"/>
    <property type="evidence" value="ECO:0007669"/>
    <property type="project" value="InterPro"/>
</dbReference>
<evidence type="ECO:0000259" key="7">
    <source>
        <dbReference type="SMART" id="SM00670"/>
    </source>
</evidence>
<feature type="binding site" evidence="5">
    <location>
        <position position="7"/>
    </location>
    <ligand>
        <name>Mg(2+)</name>
        <dbReference type="ChEBI" id="CHEBI:18420"/>
    </ligand>
</feature>
<name>I3ZRM7_THECF</name>
<dbReference type="PANTHER" id="PTHR39677:SF4">
    <property type="entry name" value="RIBONUCLEASE VAPC6"/>
    <property type="match status" value="1"/>
</dbReference>
<dbReference type="CDD" id="cd18677">
    <property type="entry name" value="PIN_MjVapC2-VapC6_like"/>
    <property type="match status" value="1"/>
</dbReference>
<dbReference type="SMART" id="SM00670">
    <property type="entry name" value="PINc"/>
    <property type="match status" value="1"/>
</dbReference>
<dbReference type="GeneID" id="13038802"/>
<dbReference type="AlphaFoldDB" id="I3ZRM7"/>
<evidence type="ECO:0000256" key="6">
    <source>
        <dbReference type="SAM" id="Phobius"/>
    </source>
</evidence>
<dbReference type="Pfam" id="PF01850">
    <property type="entry name" value="PIN"/>
    <property type="match status" value="1"/>
</dbReference>
<dbReference type="OrthoDB" id="147997at2157"/>
<sequence>MRNVLLDTSILIEHFKGNPKARKILLGLIDSGDALFVNPIVFSEVVYLLIGFYSGVSPRSIKGKPERLPSELDLIFESLQEYAFVELGGRTSQIAKNLIQKYAMLPNDALILATCIEHGFALATLDDDFEGPARAEGVELITG</sequence>
<keyword evidence="5" id="KW-0800">Toxin</keyword>
<evidence type="ECO:0000256" key="2">
    <source>
        <dbReference type="ARBA" id="ARBA00022722"/>
    </source>
</evidence>
<dbReference type="GO" id="GO:0016787">
    <property type="term" value="F:hydrolase activity"/>
    <property type="evidence" value="ECO:0007669"/>
    <property type="project" value="UniProtKB-KW"/>
</dbReference>
<dbReference type="EMBL" id="CP003651">
    <property type="protein sequence ID" value="AFL94361.1"/>
    <property type="molecule type" value="Genomic_DNA"/>
</dbReference>
<keyword evidence="5" id="KW-0460">Magnesium</keyword>
<keyword evidence="6" id="KW-1133">Transmembrane helix</keyword>
<keyword evidence="9" id="KW-1185">Reference proteome</keyword>
<dbReference type="InterPro" id="IPR002716">
    <property type="entry name" value="PIN_dom"/>
</dbReference>
<dbReference type="HAMAP" id="MF_00265">
    <property type="entry name" value="VapC_Nob1"/>
    <property type="match status" value="1"/>
</dbReference>
<evidence type="ECO:0000256" key="4">
    <source>
        <dbReference type="ARBA" id="ARBA00022801"/>
    </source>
</evidence>
<keyword evidence="2 5" id="KW-0540">Nuclease</keyword>
<gene>
    <name evidence="5" type="primary">vapC</name>
    <name evidence="8" type="ORF">CL1_0146</name>
</gene>
<dbReference type="InterPro" id="IPR022907">
    <property type="entry name" value="VapC_family"/>
</dbReference>
<dbReference type="Gene3D" id="3.40.50.1010">
    <property type="entry name" value="5'-nuclease"/>
    <property type="match status" value="1"/>
</dbReference>
<feature type="domain" description="PIN" evidence="7">
    <location>
        <begin position="2"/>
        <end position="131"/>
    </location>
</feature>
<comment type="cofactor">
    <cofactor evidence="5">
        <name>Mg(2+)</name>
        <dbReference type="ChEBI" id="CHEBI:18420"/>
    </cofactor>
</comment>
<dbReference type="EC" id="3.1.-.-" evidence="5"/>
<dbReference type="GO" id="GO:0090729">
    <property type="term" value="F:toxin activity"/>
    <property type="evidence" value="ECO:0007669"/>
    <property type="project" value="UniProtKB-KW"/>
</dbReference>
<dbReference type="STRING" id="163003.CL1_0146"/>
<keyword evidence="3 5" id="KW-0479">Metal-binding</keyword>
<dbReference type="SUPFAM" id="SSF88723">
    <property type="entry name" value="PIN domain-like"/>
    <property type="match status" value="1"/>
</dbReference>
<keyword evidence="1 5" id="KW-1277">Toxin-antitoxin system</keyword>
<protein>
    <recommendedName>
        <fullName evidence="5">Ribonuclease VapC</fullName>
        <shortName evidence="5">RNase VapC</shortName>
        <ecNumber evidence="5">3.1.-.-</ecNumber>
    </recommendedName>
    <alternativeName>
        <fullName evidence="5">Putative toxin VapC</fullName>
    </alternativeName>
</protein>
<dbReference type="KEGG" id="thm:CL1_0146"/>
<keyword evidence="6" id="KW-0472">Membrane</keyword>
<keyword evidence="6" id="KW-0812">Transmembrane</keyword>
<comment type="similarity">
    <text evidence="5">Belongs to the PINc/VapC protein family.</text>
</comment>
<dbReference type="RefSeq" id="WP_014788002.1">
    <property type="nucleotide sequence ID" value="NC_018015.1"/>
</dbReference>
<comment type="function">
    <text evidence="5">Toxic component of a toxin-antitoxin (TA) system. An RNase.</text>
</comment>
<dbReference type="GO" id="GO:0000287">
    <property type="term" value="F:magnesium ion binding"/>
    <property type="evidence" value="ECO:0007669"/>
    <property type="project" value="UniProtKB-UniRule"/>
</dbReference>
<feature type="transmembrane region" description="Helical" evidence="6">
    <location>
        <begin position="35"/>
        <end position="56"/>
    </location>
</feature>
<dbReference type="HOGENOM" id="CLU_134210_2_0_2"/>
<reference evidence="8 9" key="1">
    <citation type="journal article" date="2012" name="J. Bacteriol.">
        <title>Complete Genome Sequence of the Hyperthermophilic Archaeon Thermococcus sp. Strain CL1, Isolated from a Paralvinella sp. Polychaete Worm Collected from a Hydrothermal Vent.</title>
        <authorList>
            <person name="Jung J.H."/>
            <person name="Holden J.F."/>
            <person name="Seo D.H."/>
            <person name="Park K.H."/>
            <person name="Shin H."/>
            <person name="Ryu S."/>
            <person name="Lee J.H."/>
            <person name="Park C.S."/>
        </authorList>
    </citation>
    <scope>NUCLEOTIDE SEQUENCE [LARGE SCALE GENOMIC DNA]</scope>
    <source>
        <strain evidence="9">DSM 27260 / KACC 17922 / CL1</strain>
    </source>
</reference>
<accession>I3ZRM7</accession>
<keyword evidence="4 5" id="KW-0378">Hydrolase</keyword>
<dbReference type="InterPro" id="IPR029060">
    <property type="entry name" value="PIN-like_dom_sf"/>
</dbReference>
<evidence type="ECO:0000256" key="1">
    <source>
        <dbReference type="ARBA" id="ARBA00022649"/>
    </source>
</evidence>
<evidence type="ECO:0000256" key="3">
    <source>
        <dbReference type="ARBA" id="ARBA00022723"/>
    </source>
</evidence>
<dbReference type="PANTHER" id="PTHR39677">
    <property type="entry name" value="RIBONUCLEASE VAPC6"/>
    <property type="match status" value="1"/>
</dbReference>
<feature type="binding site" evidence="5">
    <location>
        <position position="108"/>
    </location>
    <ligand>
        <name>Mg(2+)</name>
        <dbReference type="ChEBI" id="CHEBI:18420"/>
    </ligand>
</feature>
<proteinExistence type="inferred from homology"/>
<evidence type="ECO:0000313" key="9">
    <source>
        <dbReference type="Proteomes" id="UP000006064"/>
    </source>
</evidence>
<organism evidence="8 9">
    <name type="scientific">Thermococcus cleftensis (strain DSM 27260 / KACC 17922 / CL1)</name>
    <dbReference type="NCBI Taxonomy" id="163003"/>
    <lineage>
        <taxon>Archaea</taxon>
        <taxon>Methanobacteriati</taxon>
        <taxon>Methanobacteriota</taxon>
        <taxon>Thermococci</taxon>
        <taxon>Thermococcales</taxon>
        <taxon>Thermococcaceae</taxon>
        <taxon>Thermococcus</taxon>
    </lineage>
</organism>
<dbReference type="Proteomes" id="UP000006064">
    <property type="component" value="Chromosome"/>
</dbReference>
<evidence type="ECO:0000256" key="5">
    <source>
        <dbReference type="HAMAP-Rule" id="MF_00265"/>
    </source>
</evidence>